<dbReference type="Proteomes" id="UP001297600">
    <property type="component" value="Unassembled WGS sequence"/>
</dbReference>
<dbReference type="Pfam" id="PF13683">
    <property type="entry name" value="rve_3"/>
    <property type="match status" value="1"/>
</dbReference>
<dbReference type="InterPro" id="IPR050900">
    <property type="entry name" value="Transposase_IS3/IS150/IS904"/>
</dbReference>
<organism evidence="3 4">
    <name type="scientific">Mesosutterella porci</name>
    <dbReference type="NCBI Taxonomy" id="2915351"/>
    <lineage>
        <taxon>Bacteria</taxon>
        <taxon>Pseudomonadati</taxon>
        <taxon>Pseudomonadota</taxon>
        <taxon>Betaproteobacteria</taxon>
        <taxon>Burkholderiales</taxon>
        <taxon>Sutterellaceae</taxon>
        <taxon>Mesosutterella</taxon>
    </lineage>
</organism>
<evidence type="ECO:0000313" key="4">
    <source>
        <dbReference type="Proteomes" id="UP001297600"/>
    </source>
</evidence>
<comment type="caution">
    <text evidence="3">The sequence shown here is derived from an EMBL/GenBank/DDBJ whole genome shotgun (WGS) entry which is preliminary data.</text>
</comment>
<dbReference type="PANTHER" id="PTHR46889:SF4">
    <property type="entry name" value="TRANSPOSASE INSO FOR INSERTION SEQUENCE ELEMENT IS911B-RELATED"/>
    <property type="match status" value="1"/>
</dbReference>
<dbReference type="EMBL" id="JAKNCT010000001">
    <property type="protein sequence ID" value="MCG5029991.1"/>
    <property type="molecule type" value="Genomic_DNA"/>
</dbReference>
<keyword evidence="4" id="KW-1185">Reference proteome</keyword>
<evidence type="ECO:0000256" key="1">
    <source>
        <dbReference type="SAM" id="MobiDB-lite"/>
    </source>
</evidence>
<evidence type="ECO:0000313" key="3">
    <source>
        <dbReference type="EMBL" id="MCG5029991.1"/>
    </source>
</evidence>
<reference evidence="3 4" key="1">
    <citation type="submission" date="2022-02" db="EMBL/GenBank/DDBJ databases">
        <title>Mesosutterella porci, a novel member of the family Sutterellaceae from pig feces.</title>
        <authorList>
            <person name="Wylensek D."/>
            <person name="Clavel T."/>
        </authorList>
    </citation>
    <scope>NUCLEOTIDE SEQUENCE [LARGE SCALE GENOMIC DNA]</scope>
    <source>
        <strain evidence="4">oilRF-744-wt-GAM-9</strain>
    </source>
</reference>
<evidence type="ECO:0000259" key="2">
    <source>
        <dbReference type="PROSITE" id="PS50994"/>
    </source>
</evidence>
<dbReference type="InterPro" id="IPR001584">
    <property type="entry name" value="Integrase_cat-core"/>
</dbReference>
<dbReference type="InterPro" id="IPR012337">
    <property type="entry name" value="RNaseH-like_sf"/>
</dbReference>
<dbReference type="RefSeq" id="WP_237977647.1">
    <property type="nucleotide sequence ID" value="NZ_JAKNCT010000001.1"/>
</dbReference>
<dbReference type="InterPro" id="IPR036397">
    <property type="entry name" value="RNaseH_sf"/>
</dbReference>
<dbReference type="PANTHER" id="PTHR46889">
    <property type="entry name" value="TRANSPOSASE INSF FOR INSERTION SEQUENCE IS3B-RELATED"/>
    <property type="match status" value="1"/>
</dbReference>
<feature type="domain" description="Integrase catalytic" evidence="2">
    <location>
        <begin position="76"/>
        <end position="149"/>
    </location>
</feature>
<gene>
    <name evidence="3" type="ORF">MAF45_00780</name>
</gene>
<proteinExistence type="predicted"/>
<feature type="region of interest" description="Disordered" evidence="1">
    <location>
        <begin position="72"/>
        <end position="92"/>
    </location>
</feature>
<protein>
    <submittedName>
        <fullName evidence="3">Integrase core domain-containing protein</fullName>
    </submittedName>
</protein>
<dbReference type="Gene3D" id="3.30.420.10">
    <property type="entry name" value="Ribonuclease H-like superfamily/Ribonuclease H"/>
    <property type="match status" value="1"/>
</dbReference>
<accession>A0ABS9MN04</accession>
<feature type="region of interest" description="Disordered" evidence="1">
    <location>
        <begin position="135"/>
        <end position="155"/>
    </location>
</feature>
<dbReference type="SUPFAM" id="SSF53098">
    <property type="entry name" value="Ribonuclease H-like"/>
    <property type="match status" value="1"/>
</dbReference>
<dbReference type="PROSITE" id="PS50994">
    <property type="entry name" value="INTEGRASE"/>
    <property type="match status" value="1"/>
</dbReference>
<sequence>MTSTFSGNPAVVIGIDLAKSHCDVVGCDKDWKMVLRRPRIPHRKLLEMLSNMLRAVVLMEVCGGSHCFRPQGQGAGARRPASEPGDPKDNAQAERINNTMKNELLKGVRFESIQEVTKAVEKAVRFYNEERPRMSVDTKTPRDAAGNVGDIPKRWTSRREMHLKNQRDACNNPEICLLSDSCRQG</sequence>
<name>A0ABS9MN04_9BURK</name>